<evidence type="ECO:0000256" key="2">
    <source>
        <dbReference type="ARBA" id="ARBA00022692"/>
    </source>
</evidence>
<organism evidence="6 7">
    <name type="scientific">Arachis hypogaea</name>
    <name type="common">Peanut</name>
    <dbReference type="NCBI Taxonomy" id="3818"/>
    <lineage>
        <taxon>Eukaryota</taxon>
        <taxon>Viridiplantae</taxon>
        <taxon>Streptophyta</taxon>
        <taxon>Embryophyta</taxon>
        <taxon>Tracheophyta</taxon>
        <taxon>Spermatophyta</taxon>
        <taxon>Magnoliopsida</taxon>
        <taxon>eudicotyledons</taxon>
        <taxon>Gunneridae</taxon>
        <taxon>Pentapetalae</taxon>
        <taxon>rosids</taxon>
        <taxon>fabids</taxon>
        <taxon>Fabales</taxon>
        <taxon>Fabaceae</taxon>
        <taxon>Papilionoideae</taxon>
        <taxon>50 kb inversion clade</taxon>
        <taxon>dalbergioids sensu lato</taxon>
        <taxon>Dalbergieae</taxon>
        <taxon>Pterocarpus clade</taxon>
        <taxon>Arachis</taxon>
    </lineage>
</organism>
<dbReference type="InterPro" id="IPR036259">
    <property type="entry name" value="MFS_trans_sf"/>
</dbReference>
<evidence type="ECO:0000313" key="6">
    <source>
        <dbReference type="EMBL" id="RYR06686.1"/>
    </source>
</evidence>
<gene>
    <name evidence="6" type="ORF">Ahy_B05g073983</name>
</gene>
<sequence length="327" mass="36141">MLVFFSHLCSYHCRYRCLHSALQPPLLLPRHHTFRSSALLCFVSVHVNHSGYNPRISLCYSMIPLGSCTMKLNATTETMPVTCPSFTDIHPFAPTEQTQGYQARGDHHHNVCIIPASAHGTNPASAAMCGMKIVSVRTDAKDNINIAEMRKAAETHKDNLSALMVKSLRKALLLNTIPILIVSLTVLVLRDSFAMSSIVNAAVIATCVIVYESIFCMGFGVIPNIICAQIFSTSVRGICISICALTFWISTLMVTSSFPFLLHQIGVTSVFSLFVCDCIISWVFVYMKAPETKDMPLEVIIEFFAIGAKPGADLRHFVYLVTISEQR</sequence>
<keyword evidence="7" id="KW-1185">Reference proteome</keyword>
<feature type="transmembrane region" description="Helical" evidence="5">
    <location>
        <begin position="267"/>
        <end position="287"/>
    </location>
</feature>
<evidence type="ECO:0000313" key="7">
    <source>
        <dbReference type="Proteomes" id="UP000289738"/>
    </source>
</evidence>
<name>A0A444YXQ9_ARAHY</name>
<evidence type="ECO:0008006" key="8">
    <source>
        <dbReference type="Google" id="ProtNLM"/>
    </source>
</evidence>
<accession>A0A444YXQ9</accession>
<dbReference type="PANTHER" id="PTHR11773:SF1">
    <property type="entry name" value="GLYCINE DEHYDROGENASE (DECARBOXYLATING), MITOCHONDRIAL"/>
    <property type="match status" value="1"/>
</dbReference>
<dbReference type="GO" id="GO:0016020">
    <property type="term" value="C:membrane"/>
    <property type="evidence" value="ECO:0007669"/>
    <property type="project" value="UniProtKB-SubCell"/>
</dbReference>
<keyword evidence="3 5" id="KW-1133">Transmembrane helix</keyword>
<dbReference type="PANTHER" id="PTHR11773">
    <property type="entry name" value="GLYCINE DEHYDROGENASE, DECARBOXYLATING"/>
    <property type="match status" value="1"/>
</dbReference>
<dbReference type="InterPro" id="IPR015424">
    <property type="entry name" value="PyrdxlP-dep_Trfase"/>
</dbReference>
<evidence type="ECO:0000256" key="5">
    <source>
        <dbReference type="SAM" id="Phobius"/>
    </source>
</evidence>
<dbReference type="SUPFAM" id="SSF53383">
    <property type="entry name" value="PLP-dependent transferases"/>
    <property type="match status" value="1"/>
</dbReference>
<dbReference type="GO" id="GO:0048046">
    <property type="term" value="C:apoplast"/>
    <property type="evidence" value="ECO:0007669"/>
    <property type="project" value="TreeGrafter"/>
</dbReference>
<dbReference type="GO" id="GO:0005960">
    <property type="term" value="C:glycine cleavage complex"/>
    <property type="evidence" value="ECO:0007669"/>
    <property type="project" value="TreeGrafter"/>
</dbReference>
<keyword evidence="4 5" id="KW-0472">Membrane</keyword>
<dbReference type="AlphaFoldDB" id="A0A444YXQ9"/>
<reference evidence="6 7" key="1">
    <citation type="submission" date="2019-01" db="EMBL/GenBank/DDBJ databases">
        <title>Sequencing of cultivated peanut Arachis hypogaea provides insights into genome evolution and oil improvement.</title>
        <authorList>
            <person name="Chen X."/>
        </authorList>
    </citation>
    <scope>NUCLEOTIDE SEQUENCE [LARGE SCALE GENOMIC DNA]</scope>
    <source>
        <strain evidence="7">cv. Fuhuasheng</strain>
        <tissue evidence="6">Leaves</tissue>
    </source>
</reference>
<proteinExistence type="predicted"/>
<feature type="transmembrane region" description="Helical" evidence="5">
    <location>
        <begin position="171"/>
        <end position="189"/>
    </location>
</feature>
<keyword evidence="2 5" id="KW-0812">Transmembrane</keyword>
<dbReference type="GO" id="GO:0009941">
    <property type="term" value="C:chloroplast envelope"/>
    <property type="evidence" value="ECO:0007669"/>
    <property type="project" value="TreeGrafter"/>
</dbReference>
<feature type="transmembrane region" description="Helical" evidence="5">
    <location>
        <begin position="238"/>
        <end position="261"/>
    </location>
</feature>
<evidence type="ECO:0000256" key="3">
    <source>
        <dbReference type="ARBA" id="ARBA00022989"/>
    </source>
</evidence>
<evidence type="ECO:0000256" key="4">
    <source>
        <dbReference type="ARBA" id="ARBA00023136"/>
    </source>
</evidence>
<comment type="caution">
    <text evidence="6">The sequence shown here is derived from an EMBL/GenBank/DDBJ whole genome shotgun (WGS) entry which is preliminary data.</text>
</comment>
<dbReference type="EMBL" id="SDMP01000015">
    <property type="protein sequence ID" value="RYR06686.1"/>
    <property type="molecule type" value="Genomic_DNA"/>
</dbReference>
<dbReference type="InterPro" id="IPR005828">
    <property type="entry name" value="MFS_sugar_transport-like"/>
</dbReference>
<protein>
    <recommendedName>
        <fullName evidence="8">Major facilitator superfamily (MFS) profile domain-containing protein</fullName>
    </recommendedName>
</protein>
<dbReference type="GO" id="GO:0022857">
    <property type="term" value="F:transmembrane transporter activity"/>
    <property type="evidence" value="ECO:0007669"/>
    <property type="project" value="InterPro"/>
</dbReference>
<dbReference type="Proteomes" id="UP000289738">
    <property type="component" value="Chromosome B05"/>
</dbReference>
<dbReference type="Gene3D" id="1.20.1250.20">
    <property type="entry name" value="MFS general substrate transporter like domains"/>
    <property type="match status" value="1"/>
</dbReference>
<dbReference type="Gene3D" id="3.40.640.10">
    <property type="entry name" value="Type I PLP-dependent aspartate aminotransferase-like (Major domain)"/>
    <property type="match status" value="1"/>
</dbReference>
<feature type="transmembrane region" description="Helical" evidence="5">
    <location>
        <begin position="201"/>
        <end position="226"/>
    </location>
</feature>
<dbReference type="SUPFAM" id="SSF103473">
    <property type="entry name" value="MFS general substrate transporter"/>
    <property type="match status" value="1"/>
</dbReference>
<dbReference type="InterPro" id="IPR020581">
    <property type="entry name" value="GDC_P"/>
</dbReference>
<dbReference type="GO" id="GO:0005739">
    <property type="term" value="C:mitochondrion"/>
    <property type="evidence" value="ECO:0007669"/>
    <property type="project" value="TreeGrafter"/>
</dbReference>
<dbReference type="GO" id="GO:0019464">
    <property type="term" value="P:glycine decarboxylation via glycine cleavage system"/>
    <property type="evidence" value="ECO:0007669"/>
    <property type="project" value="TreeGrafter"/>
</dbReference>
<dbReference type="STRING" id="3818.A0A444YXQ9"/>
<dbReference type="InterPro" id="IPR015421">
    <property type="entry name" value="PyrdxlP-dep_Trfase_major"/>
</dbReference>
<dbReference type="GO" id="GO:0030170">
    <property type="term" value="F:pyridoxal phosphate binding"/>
    <property type="evidence" value="ECO:0007669"/>
    <property type="project" value="TreeGrafter"/>
</dbReference>
<evidence type="ECO:0000256" key="1">
    <source>
        <dbReference type="ARBA" id="ARBA00004370"/>
    </source>
</evidence>
<dbReference type="GO" id="GO:0016594">
    <property type="term" value="F:glycine binding"/>
    <property type="evidence" value="ECO:0007669"/>
    <property type="project" value="TreeGrafter"/>
</dbReference>
<dbReference type="Pfam" id="PF00083">
    <property type="entry name" value="Sugar_tr"/>
    <property type="match status" value="1"/>
</dbReference>
<comment type="subcellular location">
    <subcellularLocation>
        <location evidence="1">Membrane</location>
    </subcellularLocation>
</comment>
<dbReference type="GO" id="GO:0004375">
    <property type="term" value="F:glycine dehydrogenase (decarboxylating) activity"/>
    <property type="evidence" value="ECO:0007669"/>
    <property type="project" value="InterPro"/>
</dbReference>